<accession>D2ZZA2</accession>
<sequence>MQKLWKSAIILPHSFRGQSVSRKQHLEDLSRQAVGFLSKCLN</sequence>
<reference evidence="1 2" key="1">
    <citation type="submission" date="2009-10" db="EMBL/GenBank/DDBJ databases">
        <authorList>
            <person name="Weinstock G."/>
            <person name="Sodergren E."/>
            <person name="Clifton S."/>
            <person name="Fulton L."/>
            <person name="Fulton B."/>
            <person name="Courtney L."/>
            <person name="Fronick C."/>
            <person name="Harrison M."/>
            <person name="Strong C."/>
            <person name="Farmer C."/>
            <person name="Delahaunty K."/>
            <person name="Markovic C."/>
            <person name="Hall O."/>
            <person name="Minx P."/>
            <person name="Tomlinson C."/>
            <person name="Mitreva M."/>
            <person name="Nelson J."/>
            <person name="Hou S."/>
            <person name="Wollam A."/>
            <person name="Pepin K.H."/>
            <person name="Johnson M."/>
            <person name="Bhonagiri V."/>
            <person name="Nash W.E."/>
            <person name="Warren W."/>
            <person name="Chinwalla A."/>
            <person name="Mardis E.R."/>
            <person name="Wilson R.K."/>
        </authorList>
    </citation>
    <scope>NUCLEOTIDE SEQUENCE [LARGE SCALE GENOMIC DNA]</scope>
    <source>
        <strain evidence="2">ATCC 25996 / DSM 4631 / NCTC 10774 / M26</strain>
    </source>
</reference>
<evidence type="ECO:0000313" key="2">
    <source>
        <dbReference type="Proteomes" id="UP000003344"/>
    </source>
</evidence>
<dbReference type="Proteomes" id="UP000003344">
    <property type="component" value="Unassembled WGS sequence"/>
</dbReference>
<dbReference type="EMBL" id="ACDX02000017">
    <property type="protein sequence ID" value="EFC87604.1"/>
    <property type="molecule type" value="Genomic_DNA"/>
</dbReference>
<dbReference type="STRING" id="546266.NEIMUCOT_05977"/>
<comment type="caution">
    <text evidence="1">The sequence shown here is derived from an EMBL/GenBank/DDBJ whole genome shotgun (WGS) entry which is preliminary data.</text>
</comment>
<dbReference type="AlphaFoldDB" id="D2ZZA2"/>
<gene>
    <name evidence="1" type="ORF">NEIMUCOT_05977</name>
</gene>
<name>D2ZZA2_NEIM2</name>
<evidence type="ECO:0000313" key="1">
    <source>
        <dbReference type="EMBL" id="EFC87604.1"/>
    </source>
</evidence>
<organism evidence="1 2">
    <name type="scientific">Neisseria mucosa (strain ATCC 25996 / DSM 4631 / NCTC 10774 / M26)</name>
    <dbReference type="NCBI Taxonomy" id="546266"/>
    <lineage>
        <taxon>Bacteria</taxon>
        <taxon>Pseudomonadati</taxon>
        <taxon>Pseudomonadota</taxon>
        <taxon>Betaproteobacteria</taxon>
        <taxon>Neisseriales</taxon>
        <taxon>Neisseriaceae</taxon>
        <taxon>Neisseria</taxon>
    </lineage>
</organism>
<proteinExistence type="predicted"/>
<protein>
    <submittedName>
        <fullName evidence="1">Uncharacterized protein</fullName>
    </submittedName>
</protein>